<feature type="transmembrane region" description="Helical" evidence="7">
    <location>
        <begin position="54"/>
        <end position="87"/>
    </location>
</feature>
<evidence type="ECO:0000256" key="3">
    <source>
        <dbReference type="ARBA" id="ARBA00022448"/>
    </source>
</evidence>
<gene>
    <name evidence="8" type="ORF">MNEG_11152</name>
</gene>
<keyword evidence="6 7" id="KW-0472">Membrane</keyword>
<protein>
    <submittedName>
        <fullName evidence="8">Uncharacterized protein</fullName>
    </submittedName>
</protein>
<dbReference type="RefSeq" id="XP_013895828.1">
    <property type="nucleotide sequence ID" value="XM_014040374.1"/>
</dbReference>
<feature type="transmembrane region" description="Helical" evidence="7">
    <location>
        <begin position="254"/>
        <end position="275"/>
    </location>
</feature>
<feature type="transmembrane region" description="Helical" evidence="7">
    <location>
        <begin position="24"/>
        <end position="42"/>
    </location>
</feature>
<dbReference type="AlphaFoldDB" id="A0A0D2KM43"/>
<keyword evidence="3" id="KW-0813">Transport</keyword>
<keyword evidence="9" id="KW-1185">Reference proteome</keyword>
<organism evidence="8 9">
    <name type="scientific">Monoraphidium neglectum</name>
    <dbReference type="NCBI Taxonomy" id="145388"/>
    <lineage>
        <taxon>Eukaryota</taxon>
        <taxon>Viridiplantae</taxon>
        <taxon>Chlorophyta</taxon>
        <taxon>core chlorophytes</taxon>
        <taxon>Chlorophyceae</taxon>
        <taxon>CS clade</taxon>
        <taxon>Sphaeropleales</taxon>
        <taxon>Selenastraceae</taxon>
        <taxon>Monoraphidium</taxon>
    </lineage>
</organism>
<reference evidence="8 9" key="1">
    <citation type="journal article" date="2013" name="BMC Genomics">
        <title>Reconstruction of the lipid metabolism for the microalga Monoraphidium neglectum from its genome sequence reveals characteristics suitable for biofuel production.</title>
        <authorList>
            <person name="Bogen C."/>
            <person name="Al-Dilaimi A."/>
            <person name="Albersmeier A."/>
            <person name="Wichmann J."/>
            <person name="Grundmann M."/>
            <person name="Rupp O."/>
            <person name="Lauersen K.J."/>
            <person name="Blifernez-Klassen O."/>
            <person name="Kalinowski J."/>
            <person name="Goesmann A."/>
            <person name="Mussgnug J.H."/>
            <person name="Kruse O."/>
        </authorList>
    </citation>
    <scope>NUCLEOTIDE SEQUENCE [LARGE SCALE GENOMIC DNA]</scope>
    <source>
        <strain evidence="8 9">SAG 48.87</strain>
    </source>
</reference>
<sequence length="276" mass="27033">MLLIAAAFAAPALLQPLGGVRWWHLLVAAAAAPFAALANTRAAGATDISAAPAFFAAALVAFAAWGGAGGGVGVGLVAAGLLLGVAQSAAEMGFSFAAGYTTLASPTAVFVAHVVGCVAGALFAPFAYALLSPALPPSPLAAPARAVAALFAQGGARALPAYAGWMGLAALVVGLVLASVRQVISSRARVMVPMPVVMGVIFLAGANVAVGVAFGAALRIAWRWRHPRSADAYAALVGGALIAGDGVWGVGRALLASFGVAAPICMSFAPAPSAVP</sequence>
<dbReference type="PANTHER" id="PTHR31645">
    <property type="entry name" value="OLIGOPEPTIDE TRANSPORTER YGL114W-RELATED"/>
    <property type="match status" value="1"/>
</dbReference>
<dbReference type="InterPro" id="IPR045035">
    <property type="entry name" value="YSL-like"/>
</dbReference>
<evidence type="ECO:0000313" key="9">
    <source>
        <dbReference type="Proteomes" id="UP000054498"/>
    </source>
</evidence>
<dbReference type="KEGG" id="mng:MNEG_11152"/>
<evidence type="ECO:0000256" key="1">
    <source>
        <dbReference type="ARBA" id="ARBA00004141"/>
    </source>
</evidence>
<proteinExistence type="inferred from homology"/>
<feature type="transmembrane region" description="Helical" evidence="7">
    <location>
        <begin position="196"/>
        <end position="218"/>
    </location>
</feature>
<feature type="transmembrane region" description="Helical" evidence="7">
    <location>
        <begin position="107"/>
        <end position="131"/>
    </location>
</feature>
<evidence type="ECO:0000256" key="4">
    <source>
        <dbReference type="ARBA" id="ARBA00022692"/>
    </source>
</evidence>
<feature type="transmembrane region" description="Helical" evidence="7">
    <location>
        <begin position="230"/>
        <end position="248"/>
    </location>
</feature>
<dbReference type="EMBL" id="KK102833">
    <property type="protein sequence ID" value="KIY96808.1"/>
    <property type="molecule type" value="Genomic_DNA"/>
</dbReference>
<accession>A0A0D2KM43</accession>
<evidence type="ECO:0000256" key="2">
    <source>
        <dbReference type="ARBA" id="ARBA00010276"/>
    </source>
</evidence>
<keyword evidence="5 7" id="KW-1133">Transmembrane helix</keyword>
<dbReference type="GeneID" id="25728386"/>
<evidence type="ECO:0000256" key="7">
    <source>
        <dbReference type="SAM" id="Phobius"/>
    </source>
</evidence>
<keyword evidence="4 7" id="KW-0812">Transmembrane</keyword>
<name>A0A0D2KM43_9CHLO</name>
<evidence type="ECO:0000256" key="6">
    <source>
        <dbReference type="ARBA" id="ARBA00023136"/>
    </source>
</evidence>
<dbReference type="Proteomes" id="UP000054498">
    <property type="component" value="Unassembled WGS sequence"/>
</dbReference>
<dbReference type="Pfam" id="PF03169">
    <property type="entry name" value="OPT"/>
    <property type="match status" value="1"/>
</dbReference>
<dbReference type="InterPro" id="IPR004813">
    <property type="entry name" value="OPT"/>
</dbReference>
<comment type="similarity">
    <text evidence="2">Belongs to the YSL (TC 2.A.67.2) family.</text>
</comment>
<evidence type="ECO:0000256" key="5">
    <source>
        <dbReference type="ARBA" id="ARBA00022989"/>
    </source>
</evidence>
<dbReference type="GO" id="GO:0035673">
    <property type="term" value="F:oligopeptide transmembrane transporter activity"/>
    <property type="evidence" value="ECO:0007669"/>
    <property type="project" value="InterPro"/>
</dbReference>
<comment type="subcellular location">
    <subcellularLocation>
        <location evidence="1">Membrane</location>
        <topology evidence="1">Multi-pass membrane protein</topology>
    </subcellularLocation>
</comment>
<dbReference type="GO" id="GO:0016020">
    <property type="term" value="C:membrane"/>
    <property type="evidence" value="ECO:0007669"/>
    <property type="project" value="UniProtKB-SubCell"/>
</dbReference>
<dbReference type="STRING" id="145388.A0A0D2KM43"/>
<evidence type="ECO:0000313" key="8">
    <source>
        <dbReference type="EMBL" id="KIY96808.1"/>
    </source>
</evidence>
<feature type="transmembrane region" description="Helical" evidence="7">
    <location>
        <begin position="162"/>
        <end position="184"/>
    </location>
</feature>